<dbReference type="Proteomes" id="UP000078542">
    <property type="component" value="Unassembled WGS sequence"/>
</dbReference>
<dbReference type="STRING" id="456900.A0A151IPB4"/>
<gene>
    <name evidence="1" type="ORF">ALC62_01388</name>
</gene>
<feature type="non-terminal residue" evidence="1">
    <location>
        <position position="1"/>
    </location>
</feature>
<evidence type="ECO:0008006" key="3">
    <source>
        <dbReference type="Google" id="ProtNLM"/>
    </source>
</evidence>
<reference evidence="1 2" key="1">
    <citation type="submission" date="2016-03" db="EMBL/GenBank/DDBJ databases">
        <title>Cyphomyrmex costatus WGS genome.</title>
        <authorList>
            <person name="Nygaard S."/>
            <person name="Hu H."/>
            <person name="Boomsma J."/>
            <person name="Zhang G."/>
        </authorList>
    </citation>
    <scope>NUCLEOTIDE SEQUENCE [LARGE SCALE GENOMIC DNA]</scope>
    <source>
        <strain evidence="1">MS0001</strain>
        <tissue evidence="1">Whole body</tissue>
    </source>
</reference>
<keyword evidence="2" id="KW-1185">Reference proteome</keyword>
<dbReference type="EMBL" id="KQ976880">
    <property type="protein sequence ID" value="KYN07642.1"/>
    <property type="molecule type" value="Genomic_DNA"/>
</dbReference>
<sequence length="577" mass="66738">NEHNLEKVITYSALQYDNNFIDAVSNCNESSNSFSCTDINSDVSSSQNSLFDKQNSLGNELAKWAIERHISHLALTDLLHILSPYHPELPLHSRTLLRTVTTTEIYQLETGELCYLGLTSALKNLLSQRSSQEYVKPDEALKICFNIDGIPLFKSNKLQLWPILELIKNFPSVPFVVSVFCGTSKPKPLNIFLENFINKLNVLLRNGFNLDGNIFKIEVHSFVCDAPARAFLKCTKLHLGHSSCDKCTEPGKYYKNKVVFMNETAQKRTDKSFRKQLDDTFKFAIDLIQSFPTDYKHNICLGVMKLLLRLWIAGSLRFKLTNNQVQIVSQRLINLQQFIPLEFSRKPRSLNKFSYWKATEFRTFLIYVGVLVLKNILPKAFYKNFLLLHVAISILILNKHINNFGIPFAQKCLLIFINHCKNELYGPEFAVYNIHLLTHICDDVEIYGPLDEFSSFPFKSYLGHLKKLIRSPTNLLQQIHRRLHEIDSFLLNKHNLKNFNRNPYFLDMEHKNGPLLNHNTCESYKQYKKITFTNVQFSINQYNKTNSYCMLKDDTKVVEGEVSIFEILPVGFLSTIM</sequence>
<dbReference type="PANTHER" id="PTHR33053:SF24">
    <property type="entry name" value="TRANSPOSASE DOMAIN-CONTAINING PROTEIN"/>
    <property type="match status" value="1"/>
</dbReference>
<accession>A0A151IPB4</accession>
<protein>
    <recommendedName>
        <fullName evidence="3">Transposase domain-containing protein</fullName>
    </recommendedName>
</protein>
<dbReference type="PANTHER" id="PTHR33053">
    <property type="entry name" value="PROTEIN, PUTATIVE-RELATED"/>
    <property type="match status" value="1"/>
</dbReference>
<dbReference type="AlphaFoldDB" id="A0A151IPB4"/>
<evidence type="ECO:0000313" key="1">
    <source>
        <dbReference type="EMBL" id="KYN07642.1"/>
    </source>
</evidence>
<name>A0A151IPB4_9HYME</name>
<proteinExistence type="predicted"/>
<evidence type="ECO:0000313" key="2">
    <source>
        <dbReference type="Proteomes" id="UP000078542"/>
    </source>
</evidence>
<organism evidence="1 2">
    <name type="scientific">Cyphomyrmex costatus</name>
    <dbReference type="NCBI Taxonomy" id="456900"/>
    <lineage>
        <taxon>Eukaryota</taxon>
        <taxon>Metazoa</taxon>
        <taxon>Ecdysozoa</taxon>
        <taxon>Arthropoda</taxon>
        <taxon>Hexapoda</taxon>
        <taxon>Insecta</taxon>
        <taxon>Pterygota</taxon>
        <taxon>Neoptera</taxon>
        <taxon>Endopterygota</taxon>
        <taxon>Hymenoptera</taxon>
        <taxon>Apocrita</taxon>
        <taxon>Aculeata</taxon>
        <taxon>Formicoidea</taxon>
        <taxon>Formicidae</taxon>
        <taxon>Myrmicinae</taxon>
        <taxon>Cyphomyrmex</taxon>
    </lineage>
</organism>